<dbReference type="AlphaFoldDB" id="A0A2I1PE49"/>
<dbReference type="InterPro" id="IPR014719">
    <property type="entry name" value="Ribosomal_bL12_C/ClpS-like"/>
</dbReference>
<accession>A0A2I1PE49</accession>
<evidence type="ECO:0000313" key="2">
    <source>
        <dbReference type="Proteomes" id="UP000234206"/>
    </source>
</evidence>
<dbReference type="GO" id="GO:0005840">
    <property type="term" value="C:ribosome"/>
    <property type="evidence" value="ECO:0007669"/>
    <property type="project" value="UniProtKB-KW"/>
</dbReference>
<dbReference type="Gene3D" id="3.30.1390.10">
    <property type="match status" value="1"/>
</dbReference>
<organism evidence="1 2">
    <name type="scientific">Kytococcus schroeteri</name>
    <dbReference type="NCBI Taxonomy" id="138300"/>
    <lineage>
        <taxon>Bacteria</taxon>
        <taxon>Bacillati</taxon>
        <taxon>Actinomycetota</taxon>
        <taxon>Actinomycetes</taxon>
        <taxon>Micrococcales</taxon>
        <taxon>Kytococcaceae</taxon>
        <taxon>Kytococcus</taxon>
    </lineage>
</organism>
<protein>
    <submittedName>
        <fullName evidence="1">50S ribosomal protein L12</fullName>
    </submittedName>
</protein>
<keyword evidence="1" id="KW-0689">Ribosomal protein</keyword>
<proteinExistence type="predicted"/>
<name>A0A2I1PE49_9MICO</name>
<reference evidence="1 2" key="1">
    <citation type="submission" date="2017-12" db="EMBL/GenBank/DDBJ databases">
        <title>Phylogenetic diversity of female urinary microbiome.</title>
        <authorList>
            <person name="Thomas-White K."/>
            <person name="Wolfe A.J."/>
        </authorList>
    </citation>
    <scope>NUCLEOTIDE SEQUENCE [LARGE SCALE GENOMIC DNA]</scope>
    <source>
        <strain evidence="1 2">UMB1298</strain>
    </source>
</reference>
<evidence type="ECO:0000313" key="1">
    <source>
        <dbReference type="EMBL" id="PKZ42899.1"/>
    </source>
</evidence>
<comment type="caution">
    <text evidence="1">The sequence shown here is derived from an EMBL/GenBank/DDBJ whole genome shotgun (WGS) entry which is preliminary data.</text>
</comment>
<keyword evidence="2" id="KW-1185">Reference proteome</keyword>
<dbReference type="EMBL" id="PKIZ01000001">
    <property type="protein sequence ID" value="PKZ42899.1"/>
    <property type="molecule type" value="Genomic_DNA"/>
</dbReference>
<dbReference type="OrthoDB" id="3298842at2"/>
<gene>
    <name evidence="1" type="ORF">CYJ76_00815</name>
</gene>
<keyword evidence="1" id="KW-0687">Ribonucleoprotein</keyword>
<sequence length="84" mass="9170">MDTEREVVRLRRRVATLEAQVAELARATGADLRFVAPEPAVSDEVRQLALSGRQIAAIKLHREQTGAGLAEAKQHVDEVVDGRA</sequence>
<dbReference type="Proteomes" id="UP000234206">
    <property type="component" value="Unassembled WGS sequence"/>
</dbReference>